<sequence>MRQTRRTLLQSAGGLLFSGAIAACSPSNRSADVVASARRLMINGNMVIAFDGEGSMSEGLKNKIRESGLCAIKISMGGSGGSYAETLEELAAYDAAIADNADIFQSIASVADIDEAHTSRRLGIIKSFEAATMHDGQPARIAEFAAQGVRVMQLGYNTTSPFGAGVMSVDGPLGLSDLGREAVSVMQENGVLLDLSHAHEQTMFDAIKASTRPVAVTHSGCAGVYQHQRNKSDEALKSVADTGGVVGIYELSYLTPDNEPTPLSAYVAHLSHALKICGEDHVGIGSDAVLPAFDVSPESIAQWDAVNAARKEAGIAAPGEGPMPFVVGLNGPQRMYVIADELKKLGYAESAVDKVLGLNFKRVFRDAWQS</sequence>
<gene>
    <name evidence="2" type="ORF">ACFMB1_08395</name>
</gene>
<proteinExistence type="predicted"/>
<protein>
    <submittedName>
        <fullName evidence="2">Dipeptidase</fullName>
    </submittedName>
</protein>
<dbReference type="PROSITE" id="PS51365">
    <property type="entry name" value="RENAL_DIPEPTIDASE_2"/>
    <property type="match status" value="1"/>
</dbReference>
<dbReference type="Pfam" id="PF01244">
    <property type="entry name" value="Peptidase_M19"/>
    <property type="match status" value="1"/>
</dbReference>
<dbReference type="InterPro" id="IPR032466">
    <property type="entry name" value="Metal_Hydrolase"/>
</dbReference>
<name>A0ABW1KXZ5_9PROT</name>
<dbReference type="PANTHER" id="PTHR10443:SF12">
    <property type="entry name" value="DIPEPTIDASE"/>
    <property type="match status" value="1"/>
</dbReference>
<dbReference type="Proteomes" id="UP001596116">
    <property type="component" value="Unassembled WGS sequence"/>
</dbReference>
<feature type="chain" id="PRO_5046557432" evidence="1">
    <location>
        <begin position="23"/>
        <end position="370"/>
    </location>
</feature>
<dbReference type="EMBL" id="JBHPON010000001">
    <property type="protein sequence ID" value="MFC6035558.1"/>
    <property type="molecule type" value="Genomic_DNA"/>
</dbReference>
<organism evidence="2 3">
    <name type="scientific">Hyphococcus aureus</name>
    <dbReference type="NCBI Taxonomy" id="2666033"/>
    <lineage>
        <taxon>Bacteria</taxon>
        <taxon>Pseudomonadati</taxon>
        <taxon>Pseudomonadota</taxon>
        <taxon>Alphaproteobacteria</taxon>
        <taxon>Parvularculales</taxon>
        <taxon>Parvularculaceae</taxon>
        <taxon>Hyphococcus</taxon>
    </lineage>
</organism>
<dbReference type="PROSITE" id="PS51257">
    <property type="entry name" value="PROKAR_LIPOPROTEIN"/>
    <property type="match status" value="1"/>
</dbReference>
<dbReference type="InterPro" id="IPR008257">
    <property type="entry name" value="Pept_M19"/>
</dbReference>
<comment type="caution">
    <text evidence="2">The sequence shown here is derived from an EMBL/GenBank/DDBJ whole genome shotgun (WGS) entry which is preliminary data.</text>
</comment>
<dbReference type="SUPFAM" id="SSF51556">
    <property type="entry name" value="Metallo-dependent hydrolases"/>
    <property type="match status" value="1"/>
</dbReference>
<dbReference type="PANTHER" id="PTHR10443">
    <property type="entry name" value="MICROSOMAL DIPEPTIDASE"/>
    <property type="match status" value="1"/>
</dbReference>
<feature type="signal peptide" evidence="1">
    <location>
        <begin position="1"/>
        <end position="22"/>
    </location>
</feature>
<accession>A0ABW1KXZ5</accession>
<evidence type="ECO:0000313" key="3">
    <source>
        <dbReference type="Proteomes" id="UP001596116"/>
    </source>
</evidence>
<evidence type="ECO:0000313" key="2">
    <source>
        <dbReference type="EMBL" id="MFC6035558.1"/>
    </source>
</evidence>
<dbReference type="Gene3D" id="3.20.20.140">
    <property type="entry name" value="Metal-dependent hydrolases"/>
    <property type="match status" value="1"/>
</dbReference>
<keyword evidence="1" id="KW-0732">Signal</keyword>
<reference evidence="2 3" key="1">
    <citation type="submission" date="2024-09" db="EMBL/GenBank/DDBJ databases">
        <authorList>
            <person name="Zhang Z.-H."/>
        </authorList>
    </citation>
    <scope>NUCLEOTIDE SEQUENCE [LARGE SCALE GENOMIC DNA]</scope>
    <source>
        <strain evidence="2 3">HHTR114</strain>
    </source>
</reference>
<keyword evidence="3" id="KW-1185">Reference proteome</keyword>
<dbReference type="InterPro" id="IPR006311">
    <property type="entry name" value="TAT_signal"/>
</dbReference>
<dbReference type="RefSeq" id="WP_379879076.1">
    <property type="nucleotide sequence ID" value="NZ_JBHPON010000001.1"/>
</dbReference>
<evidence type="ECO:0000256" key="1">
    <source>
        <dbReference type="SAM" id="SignalP"/>
    </source>
</evidence>
<dbReference type="PROSITE" id="PS51318">
    <property type="entry name" value="TAT"/>
    <property type="match status" value="1"/>
</dbReference>